<protein>
    <submittedName>
        <fullName evidence="8">RagB/SusD domain-containing protein</fullName>
    </submittedName>
</protein>
<evidence type="ECO:0000313" key="9">
    <source>
        <dbReference type="Proteomes" id="UP000018439"/>
    </source>
</evidence>
<evidence type="ECO:0000313" key="8">
    <source>
        <dbReference type="EMBL" id="EGJ72017.1"/>
    </source>
</evidence>
<evidence type="ECO:0000259" key="7">
    <source>
        <dbReference type="Pfam" id="PF14322"/>
    </source>
</evidence>
<evidence type="ECO:0000256" key="4">
    <source>
        <dbReference type="ARBA" id="ARBA00023136"/>
    </source>
</evidence>
<keyword evidence="9" id="KW-1185">Reference proteome</keyword>
<comment type="similarity">
    <text evidence="2">Belongs to the SusD family.</text>
</comment>
<sequence>MKIYIKAIHYILFAIFISSCSDFLDEKPQSDFTQEGTGNEDQTSKYHNLADAQAELQGAYNTFKADIFQLENYTINDIQSDNCYVGGDGSNEEAVDRIKLTSTNAKVGIIWSQYYSMAGSATTVIENTKLLEVPQSQELEKRKIIAEAQFIRAWAHFDLVRLWGDIPMVLALIPTITAENLDKWYPVMYPSRTPKEEVYEQILKDLDEHESIKYLSSKSQGAFLATKGAAYGLLAKVYATKGNKSARDYNKAIEYANKCINEGYTLVDNFDDLWNPDNKFTKESIFEVYYTADAPNWAFWTLLKEEDGSVTWRRYCTPSHDLVNKFDKENDTRFTASILWKEAPYDTFWPANHYPFAYKIREKSSDIILMRIADILLLKAEALVELNQVNQAISIVNQIRKRAGIKSLNPSMTQEKARLAVENERQLELFMEGQRWYDLTRNNRLIEVMSQHKDKDGNKLISNLNENKYYWPIPQLELDKNDNLIQNKGY</sequence>
<dbReference type="InterPro" id="IPR011990">
    <property type="entry name" value="TPR-like_helical_dom_sf"/>
</dbReference>
<accession>F3ZRS8</accession>
<dbReference type="InterPro" id="IPR033985">
    <property type="entry name" value="SusD-like_N"/>
</dbReference>
<keyword evidence="4" id="KW-0472">Membrane</keyword>
<dbReference type="CDD" id="cd08977">
    <property type="entry name" value="SusD"/>
    <property type="match status" value="1"/>
</dbReference>
<evidence type="ECO:0000256" key="1">
    <source>
        <dbReference type="ARBA" id="ARBA00004442"/>
    </source>
</evidence>
<keyword evidence="3" id="KW-0732">Signal</keyword>
<dbReference type="SUPFAM" id="SSF48452">
    <property type="entry name" value="TPR-like"/>
    <property type="match status" value="1"/>
</dbReference>
<organism evidence="8 9">
    <name type="scientific">Bacteroides coprosuis DSM 18011</name>
    <dbReference type="NCBI Taxonomy" id="679937"/>
    <lineage>
        <taxon>Bacteria</taxon>
        <taxon>Pseudomonadati</taxon>
        <taxon>Bacteroidota</taxon>
        <taxon>Bacteroidia</taxon>
        <taxon>Bacteroidales</taxon>
        <taxon>Bacteroidaceae</taxon>
        <taxon>Bacteroides</taxon>
    </lineage>
</organism>
<dbReference type="Proteomes" id="UP000018439">
    <property type="component" value="Chromosome"/>
</dbReference>
<feature type="domain" description="RagB/SusD" evidence="6">
    <location>
        <begin position="360"/>
        <end position="490"/>
    </location>
</feature>
<dbReference type="PROSITE" id="PS51257">
    <property type="entry name" value="PROKAR_LIPOPROTEIN"/>
    <property type="match status" value="1"/>
</dbReference>
<dbReference type="Pfam" id="PF14322">
    <property type="entry name" value="SusD-like_3"/>
    <property type="match status" value="1"/>
</dbReference>
<dbReference type="EMBL" id="CM001167">
    <property type="protein sequence ID" value="EGJ72017.1"/>
    <property type="molecule type" value="Genomic_DNA"/>
</dbReference>
<dbReference type="eggNOG" id="COG0702">
    <property type="taxonomic scope" value="Bacteria"/>
</dbReference>
<feature type="domain" description="SusD-like N-terminal" evidence="7">
    <location>
        <begin position="22"/>
        <end position="238"/>
    </location>
</feature>
<dbReference type="Gene3D" id="1.25.40.390">
    <property type="match status" value="1"/>
</dbReference>
<proteinExistence type="inferred from homology"/>
<dbReference type="AlphaFoldDB" id="F3ZRS8"/>
<evidence type="ECO:0000256" key="5">
    <source>
        <dbReference type="ARBA" id="ARBA00023237"/>
    </source>
</evidence>
<dbReference type="HOGENOM" id="CLU_015553_1_3_10"/>
<name>F3ZRS8_9BACE</name>
<evidence type="ECO:0000256" key="2">
    <source>
        <dbReference type="ARBA" id="ARBA00006275"/>
    </source>
</evidence>
<dbReference type="InterPro" id="IPR012944">
    <property type="entry name" value="SusD_RagB_dom"/>
</dbReference>
<comment type="subcellular location">
    <subcellularLocation>
        <location evidence="1">Cell outer membrane</location>
    </subcellularLocation>
</comment>
<keyword evidence="5" id="KW-0998">Cell outer membrane</keyword>
<gene>
    <name evidence="8" type="ORF">Bcop_1829</name>
</gene>
<dbReference type="OrthoDB" id="617686at2"/>
<dbReference type="GO" id="GO:0009279">
    <property type="term" value="C:cell outer membrane"/>
    <property type="evidence" value="ECO:0007669"/>
    <property type="project" value="UniProtKB-SubCell"/>
</dbReference>
<evidence type="ECO:0000259" key="6">
    <source>
        <dbReference type="Pfam" id="PF07980"/>
    </source>
</evidence>
<evidence type="ECO:0000256" key="3">
    <source>
        <dbReference type="ARBA" id="ARBA00022729"/>
    </source>
</evidence>
<reference evidence="8 9" key="1">
    <citation type="journal article" date="2011" name="Stand. Genomic Sci.">
        <title>Non-contiguous finished genome sequence of Bacteroides coprosuis type strain (PC139).</title>
        <authorList>
            <person name="Land M."/>
            <person name="Held B."/>
            <person name="Gronow S."/>
            <person name="Abt B."/>
            <person name="Lucas S."/>
            <person name="Del Rio T.G."/>
            <person name="Nolan M."/>
            <person name="Tice H."/>
            <person name="Cheng J.F."/>
            <person name="Pitluck S."/>
            <person name="Liolios K."/>
            <person name="Pagani I."/>
            <person name="Ivanova N."/>
            <person name="Mavromatis K."/>
            <person name="Mikhailova N."/>
            <person name="Pati A."/>
            <person name="Tapia R."/>
            <person name="Han C."/>
            <person name="Goodwin L."/>
            <person name="Chen A."/>
            <person name="Palaniappan K."/>
            <person name="Hauser L."/>
            <person name="Brambilla E.M."/>
            <person name="Rohde M."/>
            <person name="Goker M."/>
            <person name="Detter J.C."/>
            <person name="Woyke T."/>
            <person name="Bristow J."/>
            <person name="Eisen J.A."/>
            <person name="Markowitz V."/>
            <person name="Hugenholtz P."/>
            <person name="Kyrpides N.C."/>
            <person name="Klenk H.P."/>
            <person name="Lapidus A."/>
        </authorList>
    </citation>
    <scope>NUCLEOTIDE SEQUENCE [LARGE SCALE GENOMIC DNA]</scope>
    <source>
        <strain evidence="8 9">DSM 18011</strain>
    </source>
</reference>
<dbReference type="STRING" id="679937.Bcop_1829"/>
<dbReference type="Pfam" id="PF07980">
    <property type="entry name" value="SusD_RagB"/>
    <property type="match status" value="1"/>
</dbReference>